<accession>A0ABY1PNP2</accession>
<dbReference type="Proteomes" id="UP001158067">
    <property type="component" value="Unassembled WGS sequence"/>
</dbReference>
<evidence type="ECO:0000313" key="1">
    <source>
        <dbReference type="EMBL" id="SMP39730.1"/>
    </source>
</evidence>
<protein>
    <submittedName>
        <fullName evidence="1">Uncharacterized protein</fullName>
    </submittedName>
</protein>
<organism evidence="1 2">
    <name type="scientific">Neorhodopirellula lusitana</name>
    <dbReference type="NCBI Taxonomy" id="445327"/>
    <lineage>
        <taxon>Bacteria</taxon>
        <taxon>Pseudomonadati</taxon>
        <taxon>Planctomycetota</taxon>
        <taxon>Planctomycetia</taxon>
        <taxon>Pirellulales</taxon>
        <taxon>Pirellulaceae</taxon>
        <taxon>Neorhodopirellula</taxon>
    </lineage>
</organism>
<gene>
    <name evidence="1" type="ORF">SAMN06265222_101353</name>
</gene>
<dbReference type="EMBL" id="FXUG01000001">
    <property type="protein sequence ID" value="SMP39730.1"/>
    <property type="molecule type" value="Genomic_DNA"/>
</dbReference>
<comment type="caution">
    <text evidence="1">The sequence shown here is derived from an EMBL/GenBank/DDBJ whole genome shotgun (WGS) entry which is preliminary data.</text>
</comment>
<reference evidence="1 2" key="1">
    <citation type="submission" date="2017-05" db="EMBL/GenBank/DDBJ databases">
        <authorList>
            <person name="Varghese N."/>
            <person name="Submissions S."/>
        </authorList>
    </citation>
    <scope>NUCLEOTIDE SEQUENCE [LARGE SCALE GENOMIC DNA]</scope>
    <source>
        <strain evidence="1 2">DSM 25457</strain>
    </source>
</reference>
<keyword evidence="2" id="KW-1185">Reference proteome</keyword>
<sequence length="56" mass="6343">MTANWQSANRPWKINRETNLADLLAMSAPSNESVLKSQERLTEIGPLWLEPLLGNH</sequence>
<evidence type="ECO:0000313" key="2">
    <source>
        <dbReference type="Proteomes" id="UP001158067"/>
    </source>
</evidence>
<proteinExistence type="predicted"/>
<name>A0ABY1PNP2_9BACT</name>